<dbReference type="SMART" id="SM00283">
    <property type="entry name" value="MA"/>
    <property type="match status" value="1"/>
</dbReference>
<evidence type="ECO:0000256" key="5">
    <source>
        <dbReference type="SAM" id="Phobius"/>
    </source>
</evidence>
<dbReference type="PANTHER" id="PTHR32089">
    <property type="entry name" value="METHYL-ACCEPTING CHEMOTAXIS PROTEIN MCPB"/>
    <property type="match status" value="1"/>
</dbReference>
<evidence type="ECO:0000313" key="8">
    <source>
        <dbReference type="EMBL" id="SKA60611.1"/>
    </source>
</evidence>
<dbReference type="PRINTS" id="PR00260">
    <property type="entry name" value="CHEMTRNSDUCR"/>
</dbReference>
<comment type="subcellular location">
    <subcellularLocation>
        <location evidence="1">Membrane</location>
    </subcellularLocation>
</comment>
<dbReference type="GO" id="GO:0006935">
    <property type="term" value="P:chemotaxis"/>
    <property type="evidence" value="ECO:0007669"/>
    <property type="project" value="InterPro"/>
</dbReference>
<dbReference type="EMBL" id="FUXX01000011">
    <property type="protein sequence ID" value="SKA60611.1"/>
    <property type="molecule type" value="Genomic_DNA"/>
</dbReference>
<dbReference type="InterPro" id="IPR004090">
    <property type="entry name" value="Chemotax_Me-accpt_rcpt"/>
</dbReference>
<dbReference type="InterPro" id="IPR003660">
    <property type="entry name" value="HAMP_dom"/>
</dbReference>
<dbReference type="FunFam" id="1.10.287.950:FF:000001">
    <property type="entry name" value="Methyl-accepting chemotaxis sensory transducer"/>
    <property type="match status" value="1"/>
</dbReference>
<reference evidence="9" key="1">
    <citation type="submission" date="2017-02" db="EMBL/GenBank/DDBJ databases">
        <authorList>
            <person name="Varghese N."/>
            <person name="Submissions S."/>
        </authorList>
    </citation>
    <scope>NUCLEOTIDE SEQUENCE [LARGE SCALE GENOMIC DNA]</scope>
    <source>
        <strain evidence="9">DSM 3072</strain>
    </source>
</reference>
<keyword evidence="5" id="KW-0812">Transmembrane</keyword>
<proteinExistence type="inferred from homology"/>
<dbReference type="SUPFAM" id="SSF58104">
    <property type="entry name" value="Methyl-accepting chemotaxis protein (MCP) signaling domain"/>
    <property type="match status" value="1"/>
</dbReference>
<gene>
    <name evidence="8" type="ORF">SAMN02745213_00916</name>
</gene>
<dbReference type="Gene3D" id="1.10.287.950">
    <property type="entry name" value="Methyl-accepting chemotaxis protein"/>
    <property type="match status" value="1"/>
</dbReference>
<keyword evidence="9" id="KW-1185">Reference proteome</keyword>
<dbReference type="PANTHER" id="PTHR32089:SF112">
    <property type="entry name" value="LYSOZYME-LIKE PROTEIN-RELATED"/>
    <property type="match status" value="1"/>
</dbReference>
<dbReference type="PROSITE" id="PS50885">
    <property type="entry name" value="HAMP"/>
    <property type="match status" value="1"/>
</dbReference>
<evidence type="ECO:0000256" key="3">
    <source>
        <dbReference type="ARBA" id="ARBA00029447"/>
    </source>
</evidence>
<keyword evidence="5" id="KW-0472">Membrane</keyword>
<comment type="similarity">
    <text evidence="3">Belongs to the methyl-accepting chemotaxis (MCP) protein family.</text>
</comment>
<dbReference type="STRING" id="83771.SAMN02910357_01678"/>
<feature type="domain" description="Methyl-accepting transducer" evidence="6">
    <location>
        <begin position="261"/>
        <end position="497"/>
    </location>
</feature>
<protein>
    <submittedName>
        <fullName evidence="8">Methyl-accepting chemotaxis protein</fullName>
    </submittedName>
</protein>
<accession>A0A1T4V7T7</accession>
<evidence type="ECO:0000256" key="2">
    <source>
        <dbReference type="ARBA" id="ARBA00023224"/>
    </source>
</evidence>
<dbReference type="Pfam" id="PF00672">
    <property type="entry name" value="HAMP"/>
    <property type="match status" value="1"/>
</dbReference>
<name>A0A1T4V7T7_9GAMM</name>
<keyword evidence="5" id="KW-1133">Transmembrane helix</keyword>
<feature type="domain" description="HAMP" evidence="7">
    <location>
        <begin position="204"/>
        <end position="256"/>
    </location>
</feature>
<evidence type="ECO:0000259" key="7">
    <source>
        <dbReference type="PROSITE" id="PS50885"/>
    </source>
</evidence>
<evidence type="ECO:0000259" key="6">
    <source>
        <dbReference type="PROSITE" id="PS50111"/>
    </source>
</evidence>
<dbReference type="SMART" id="SM00304">
    <property type="entry name" value="HAMP"/>
    <property type="match status" value="1"/>
</dbReference>
<sequence>MFSKLNVKAKLIIAFFTVILFTLGIAVTGITVQVNNSKVIKDVNFILGTRHDRIDRVYKAIVALDNIAYELSTEPETYTDDTGRKFTDLGTELLAATGQLAGTNNPKETNDIKSNAAQYVKTIPEFLAVVKKGDQEAAETIYKDILASCYDVVQTLSYTIGERQIKQAKNVVAENDSDGPLIFTIALSVIAVIAATVIAMMFANSIVNVLKKAVGAAEEMAQGNLTHEIHHSRRDEFGTLLTSLEKMRAEWKVLVGSIKDTTRSVEDNVHHISRITDTINEKAQEAENRSLTVAAASNEMVSTTGDIANNCETAASSAKQANNTTAEGVAAVEDTINGIQQQVENSRRDAEYIHALVEQADNVGTIVNTIDDIASQTNLLALNAAIEAARAGEAGKGFAVVADEVRALASRTSTSTQEITKMVTKIQADANTANESMTASLNRMNELAEKTTTVNSLLQSIMDQVGGVTQQITQIATAAEEQTTATSEISTNMQGITDISQSFASEVNKANVEVNRSIEILEELVHKVESIKV</sequence>
<keyword evidence="2 4" id="KW-0807">Transducer</keyword>
<evidence type="ECO:0000256" key="1">
    <source>
        <dbReference type="ARBA" id="ARBA00004370"/>
    </source>
</evidence>
<dbReference type="Pfam" id="PF00015">
    <property type="entry name" value="MCPsignal"/>
    <property type="match status" value="1"/>
</dbReference>
<evidence type="ECO:0000256" key="4">
    <source>
        <dbReference type="PROSITE-ProRule" id="PRU00284"/>
    </source>
</evidence>
<organism evidence="8 9">
    <name type="scientific">Succinivibrio dextrinosolvens DSM 3072</name>
    <dbReference type="NCBI Taxonomy" id="1123324"/>
    <lineage>
        <taxon>Bacteria</taxon>
        <taxon>Pseudomonadati</taxon>
        <taxon>Pseudomonadota</taxon>
        <taxon>Gammaproteobacteria</taxon>
        <taxon>Aeromonadales</taxon>
        <taxon>Succinivibrionaceae</taxon>
        <taxon>Succinivibrio</taxon>
    </lineage>
</organism>
<dbReference type="GO" id="GO:0016020">
    <property type="term" value="C:membrane"/>
    <property type="evidence" value="ECO:0007669"/>
    <property type="project" value="UniProtKB-SubCell"/>
</dbReference>
<evidence type="ECO:0000313" key="9">
    <source>
        <dbReference type="Proteomes" id="UP000242432"/>
    </source>
</evidence>
<dbReference type="PROSITE" id="PS50111">
    <property type="entry name" value="CHEMOTAXIS_TRANSDUC_2"/>
    <property type="match status" value="1"/>
</dbReference>
<dbReference type="AlphaFoldDB" id="A0A1T4V7T7"/>
<dbReference type="CDD" id="cd06225">
    <property type="entry name" value="HAMP"/>
    <property type="match status" value="1"/>
</dbReference>
<dbReference type="GO" id="GO:0004888">
    <property type="term" value="F:transmembrane signaling receptor activity"/>
    <property type="evidence" value="ECO:0007669"/>
    <property type="project" value="InterPro"/>
</dbReference>
<dbReference type="GO" id="GO:0007165">
    <property type="term" value="P:signal transduction"/>
    <property type="evidence" value="ECO:0007669"/>
    <property type="project" value="UniProtKB-KW"/>
</dbReference>
<dbReference type="RefSeq" id="WP_078928440.1">
    <property type="nucleotide sequence ID" value="NZ_FUXX01000011.1"/>
</dbReference>
<dbReference type="InterPro" id="IPR004089">
    <property type="entry name" value="MCPsignal_dom"/>
</dbReference>
<feature type="transmembrane region" description="Helical" evidence="5">
    <location>
        <begin position="181"/>
        <end position="203"/>
    </location>
</feature>
<dbReference type="CDD" id="cd11386">
    <property type="entry name" value="MCP_signal"/>
    <property type="match status" value="1"/>
</dbReference>
<dbReference type="Proteomes" id="UP000242432">
    <property type="component" value="Unassembled WGS sequence"/>
</dbReference>